<evidence type="ECO:0000256" key="12">
    <source>
        <dbReference type="SAM" id="MobiDB-lite"/>
    </source>
</evidence>
<dbReference type="SMART" id="SM00487">
    <property type="entry name" value="DEXDc"/>
    <property type="match status" value="1"/>
</dbReference>
<dbReference type="PANTHER" id="PTHR47959">
    <property type="entry name" value="ATP-DEPENDENT RNA HELICASE RHLE-RELATED"/>
    <property type="match status" value="1"/>
</dbReference>
<dbReference type="InterPro" id="IPR001650">
    <property type="entry name" value="Helicase_C-like"/>
</dbReference>
<dbReference type="PANTHER" id="PTHR47959:SF13">
    <property type="entry name" value="ATP-DEPENDENT RNA HELICASE RHLE"/>
    <property type="match status" value="1"/>
</dbReference>
<dbReference type="STRING" id="153496.A0U89_07935"/>
<evidence type="ECO:0000313" key="16">
    <source>
        <dbReference type="EMBL" id="AOX18199.1"/>
    </source>
</evidence>
<feature type="domain" description="Helicase ATP-binding" evidence="13">
    <location>
        <begin position="54"/>
        <end position="227"/>
    </location>
</feature>
<evidence type="ECO:0000256" key="3">
    <source>
        <dbReference type="ARBA" id="ARBA00022741"/>
    </source>
</evidence>
<dbReference type="SUPFAM" id="SSF52540">
    <property type="entry name" value="P-loop containing nucleoside triphosphate hydrolases"/>
    <property type="match status" value="1"/>
</dbReference>
<dbReference type="GO" id="GO:0005829">
    <property type="term" value="C:cytosol"/>
    <property type="evidence" value="ECO:0007669"/>
    <property type="project" value="TreeGrafter"/>
</dbReference>
<evidence type="ECO:0000259" key="14">
    <source>
        <dbReference type="PROSITE" id="PS51194"/>
    </source>
</evidence>
<keyword evidence="4 11" id="KW-0378">Hydrolase</keyword>
<dbReference type="InterPro" id="IPR044742">
    <property type="entry name" value="DEAD/DEAH_RhlB"/>
</dbReference>
<feature type="short sequence motif" description="Q motif" evidence="10">
    <location>
        <begin position="23"/>
        <end position="51"/>
    </location>
</feature>
<dbReference type="Proteomes" id="UP000179145">
    <property type="component" value="Chromosome"/>
</dbReference>
<dbReference type="CDD" id="cd18787">
    <property type="entry name" value="SF2_C_DEAD"/>
    <property type="match status" value="1"/>
</dbReference>
<dbReference type="FunFam" id="3.40.50.300:FF:000108">
    <property type="entry name" value="ATP-dependent RNA helicase RhlE"/>
    <property type="match status" value="1"/>
</dbReference>
<feature type="domain" description="DEAD-box RNA helicase Q" evidence="15">
    <location>
        <begin position="23"/>
        <end position="51"/>
    </location>
</feature>
<dbReference type="GO" id="GO:0003676">
    <property type="term" value="F:nucleic acid binding"/>
    <property type="evidence" value="ECO:0007669"/>
    <property type="project" value="InterPro"/>
</dbReference>
<dbReference type="GO" id="GO:0042255">
    <property type="term" value="P:ribosome assembly"/>
    <property type="evidence" value="ECO:0007669"/>
    <property type="project" value="UniProtKB-ARBA"/>
</dbReference>
<reference evidence="16 17" key="1">
    <citation type="journal article" date="2016" name="Microb. Cell Fact.">
        <title>Dissection of exopolysaccharide biosynthesis in Kozakia baliensis.</title>
        <authorList>
            <person name="Brandt J.U."/>
            <person name="Jakob F."/>
            <person name="Behr J."/>
            <person name="Geissler A.J."/>
            <person name="Vogel R.F."/>
        </authorList>
    </citation>
    <scope>NUCLEOTIDE SEQUENCE [LARGE SCALE GENOMIC DNA]</scope>
    <source>
        <strain evidence="16 17">DSM 14400</strain>
    </source>
</reference>
<feature type="compositionally biased region" description="Basic and acidic residues" evidence="12">
    <location>
        <begin position="488"/>
        <end position="505"/>
    </location>
</feature>
<dbReference type="Gene3D" id="3.40.50.300">
    <property type="entry name" value="P-loop containing nucleotide triphosphate hydrolases"/>
    <property type="match status" value="2"/>
</dbReference>
<evidence type="ECO:0000256" key="2">
    <source>
        <dbReference type="ARBA" id="ARBA00022490"/>
    </source>
</evidence>
<feature type="compositionally biased region" description="Basic and acidic residues" evidence="12">
    <location>
        <begin position="1"/>
        <end position="10"/>
    </location>
</feature>
<comment type="catalytic activity">
    <reaction evidence="8">
        <text>ATP + H2O = ADP + phosphate + H(+)</text>
        <dbReference type="Rhea" id="RHEA:13065"/>
        <dbReference type="ChEBI" id="CHEBI:15377"/>
        <dbReference type="ChEBI" id="CHEBI:15378"/>
        <dbReference type="ChEBI" id="CHEBI:30616"/>
        <dbReference type="ChEBI" id="CHEBI:43474"/>
        <dbReference type="ChEBI" id="CHEBI:456216"/>
        <dbReference type="EC" id="3.6.4.13"/>
    </reaction>
</comment>
<dbReference type="PROSITE" id="PS51192">
    <property type="entry name" value="HELICASE_ATP_BIND_1"/>
    <property type="match status" value="1"/>
</dbReference>
<evidence type="ECO:0000256" key="10">
    <source>
        <dbReference type="PROSITE-ProRule" id="PRU00552"/>
    </source>
</evidence>
<comment type="similarity">
    <text evidence="7 11">Belongs to the DEAD box helicase family.</text>
</comment>
<dbReference type="Pfam" id="PF00271">
    <property type="entry name" value="Helicase_C"/>
    <property type="match status" value="1"/>
</dbReference>
<accession>A0A1D8UX31</accession>
<feature type="compositionally biased region" description="Basic and acidic residues" evidence="12">
    <location>
        <begin position="422"/>
        <end position="455"/>
    </location>
</feature>
<keyword evidence="2" id="KW-0963">Cytoplasm</keyword>
<dbReference type="SMART" id="SM00490">
    <property type="entry name" value="HELICc"/>
    <property type="match status" value="1"/>
</dbReference>
<dbReference type="InterPro" id="IPR014014">
    <property type="entry name" value="RNA_helicase_DEAD_Q_motif"/>
</dbReference>
<dbReference type="KEGG" id="kba:A0U89_07935"/>
<evidence type="ECO:0000256" key="7">
    <source>
        <dbReference type="ARBA" id="ARBA00038437"/>
    </source>
</evidence>
<keyword evidence="5 11" id="KW-0347">Helicase</keyword>
<dbReference type="InterPro" id="IPR050079">
    <property type="entry name" value="DEAD_box_RNA_helicase"/>
</dbReference>
<dbReference type="GO" id="GO:0003724">
    <property type="term" value="F:RNA helicase activity"/>
    <property type="evidence" value="ECO:0007669"/>
    <property type="project" value="UniProtKB-EC"/>
</dbReference>
<proteinExistence type="inferred from homology"/>
<organism evidence="16 17">
    <name type="scientific">Kozakia baliensis</name>
    <dbReference type="NCBI Taxonomy" id="153496"/>
    <lineage>
        <taxon>Bacteria</taxon>
        <taxon>Pseudomonadati</taxon>
        <taxon>Pseudomonadota</taxon>
        <taxon>Alphaproteobacteria</taxon>
        <taxon>Acetobacterales</taxon>
        <taxon>Acetobacteraceae</taxon>
        <taxon>Kozakia</taxon>
    </lineage>
</organism>
<dbReference type="eggNOG" id="COG0513">
    <property type="taxonomic scope" value="Bacteria"/>
</dbReference>
<evidence type="ECO:0000259" key="15">
    <source>
        <dbReference type="PROSITE" id="PS51195"/>
    </source>
</evidence>
<dbReference type="EC" id="3.6.4.13" evidence="1"/>
<evidence type="ECO:0000256" key="8">
    <source>
        <dbReference type="ARBA" id="ARBA00047984"/>
    </source>
</evidence>
<dbReference type="Pfam" id="PF00270">
    <property type="entry name" value="DEAD"/>
    <property type="match status" value="1"/>
</dbReference>
<evidence type="ECO:0000259" key="13">
    <source>
        <dbReference type="PROSITE" id="PS51192"/>
    </source>
</evidence>
<feature type="region of interest" description="Disordered" evidence="12">
    <location>
        <begin position="1"/>
        <end position="20"/>
    </location>
</feature>
<evidence type="ECO:0000256" key="4">
    <source>
        <dbReference type="ARBA" id="ARBA00022801"/>
    </source>
</evidence>
<dbReference type="InterPro" id="IPR027417">
    <property type="entry name" value="P-loop_NTPase"/>
</dbReference>
<name>A0A1D8UX31_9PROT</name>
<dbReference type="InterPro" id="IPR000629">
    <property type="entry name" value="RNA-helicase_DEAD-box_CS"/>
</dbReference>
<dbReference type="GO" id="GO:0016787">
    <property type="term" value="F:hydrolase activity"/>
    <property type="evidence" value="ECO:0007669"/>
    <property type="project" value="UniProtKB-KW"/>
</dbReference>
<dbReference type="InterPro" id="IPR011545">
    <property type="entry name" value="DEAD/DEAH_box_helicase_dom"/>
</dbReference>
<keyword evidence="17" id="KW-1185">Reference proteome</keyword>
<dbReference type="GO" id="GO:0005524">
    <property type="term" value="F:ATP binding"/>
    <property type="evidence" value="ECO:0007669"/>
    <property type="project" value="UniProtKB-KW"/>
</dbReference>
<dbReference type="CDD" id="cd00268">
    <property type="entry name" value="DEADc"/>
    <property type="match status" value="1"/>
</dbReference>
<dbReference type="AlphaFoldDB" id="A0A1D8UX31"/>
<evidence type="ECO:0000313" key="17">
    <source>
        <dbReference type="Proteomes" id="UP000179145"/>
    </source>
</evidence>
<dbReference type="PROSITE" id="PS51194">
    <property type="entry name" value="HELICASE_CTER"/>
    <property type="match status" value="1"/>
</dbReference>
<sequence>MVAKSEEKETSSIASKAEEEELPRFADLHLSEPIMRAIEAMGYERPTPIQAKAIPSVLQGRDVLGVAQTGTGKTASFTLPMLEILSGSRARARMPRSLILEPTRELALQVAENFKLYGQHLRLTHALLIGGESMSDQRAALNQGVDVLIATPGRLLDLFDRGGLLLTQTRILVIDEADRMLDMGFIPDIERIVSLLPAQRQTLFFSATMAPEIRRLADAFLHNPEEITVSRASSVATTIAEALLVVNEHDKRRVLRKLLRRENVQNAIVFCNRKRDVDTLYKSLDKHHFAVGHLHGDLPQSLRFSTLERFKNGELKILVCSDVAARGIDISGLSHVFNFDLPFNAEDYVHRIGRTGRAGNEGHAFSLATPYQRPLAEAIEALTHKTIAQPQIEGIETLPWADPEESANHQNQSRHRRKNKNGRRDERQAPASTEHRPEHQQAPRENTQRPPERTRSVAPTTPFDRETPATGFGHDTPAFMLLPRRNRNRGENDERQGPIQHRGAD</sequence>
<evidence type="ECO:0000256" key="11">
    <source>
        <dbReference type="RuleBase" id="RU000492"/>
    </source>
</evidence>
<keyword evidence="3 11" id="KW-0547">Nucleotide-binding</keyword>
<dbReference type="EMBL" id="CP014674">
    <property type="protein sequence ID" value="AOX18199.1"/>
    <property type="molecule type" value="Genomic_DNA"/>
</dbReference>
<dbReference type="PROSITE" id="PS00039">
    <property type="entry name" value="DEAD_ATP_HELICASE"/>
    <property type="match status" value="1"/>
</dbReference>
<evidence type="ECO:0000256" key="9">
    <source>
        <dbReference type="ARBA" id="ARBA00074363"/>
    </source>
</evidence>
<evidence type="ECO:0000256" key="1">
    <source>
        <dbReference type="ARBA" id="ARBA00012552"/>
    </source>
</evidence>
<feature type="compositionally biased region" description="Basic residues" evidence="12">
    <location>
        <begin position="412"/>
        <end position="421"/>
    </location>
</feature>
<protein>
    <recommendedName>
        <fullName evidence="9">DEAD-box ATP-dependent RNA helicase RhpA</fullName>
        <ecNumber evidence="1">3.6.4.13</ecNumber>
    </recommendedName>
</protein>
<dbReference type="InterPro" id="IPR014001">
    <property type="entry name" value="Helicase_ATP-bd"/>
</dbReference>
<dbReference type="PROSITE" id="PS51195">
    <property type="entry name" value="Q_MOTIF"/>
    <property type="match status" value="1"/>
</dbReference>
<keyword evidence="6 11" id="KW-0067">ATP-binding</keyword>
<gene>
    <name evidence="16" type="ORF">A0U89_07935</name>
</gene>
<feature type="region of interest" description="Disordered" evidence="12">
    <location>
        <begin position="398"/>
        <end position="505"/>
    </location>
</feature>
<evidence type="ECO:0000256" key="5">
    <source>
        <dbReference type="ARBA" id="ARBA00022806"/>
    </source>
</evidence>
<evidence type="ECO:0000256" key="6">
    <source>
        <dbReference type="ARBA" id="ARBA00022840"/>
    </source>
</evidence>
<dbReference type="GO" id="GO:0009266">
    <property type="term" value="P:response to temperature stimulus"/>
    <property type="evidence" value="ECO:0007669"/>
    <property type="project" value="UniProtKB-ARBA"/>
</dbReference>
<feature type="domain" description="Helicase C-terminal" evidence="14">
    <location>
        <begin position="254"/>
        <end position="406"/>
    </location>
</feature>